<dbReference type="EMBL" id="JAHWQX010000001">
    <property type="protein sequence ID" value="MBW3095885.1"/>
    <property type="molecule type" value="Genomic_DNA"/>
</dbReference>
<evidence type="ECO:0000256" key="8">
    <source>
        <dbReference type="PIRNR" id="PIRNR000194"/>
    </source>
</evidence>
<dbReference type="PIRSF" id="PIRSF000194">
    <property type="entry name" value="DHFR"/>
    <property type="match status" value="1"/>
</dbReference>
<evidence type="ECO:0000256" key="2">
    <source>
        <dbReference type="ARBA" id="ARBA00009539"/>
    </source>
</evidence>
<feature type="domain" description="DHFR" evidence="10">
    <location>
        <begin position="18"/>
        <end position="181"/>
    </location>
</feature>
<evidence type="ECO:0000256" key="3">
    <source>
        <dbReference type="ARBA" id="ARBA00012856"/>
    </source>
</evidence>
<evidence type="ECO:0000259" key="10">
    <source>
        <dbReference type="PROSITE" id="PS51330"/>
    </source>
</evidence>
<dbReference type="Pfam" id="PF00186">
    <property type="entry name" value="DHFR_1"/>
    <property type="match status" value="1"/>
</dbReference>
<comment type="caution">
    <text evidence="11">The sequence shown here is derived from an EMBL/GenBank/DDBJ whole genome shotgun (WGS) entry which is preliminary data.</text>
</comment>
<accession>A0ABS6WJE4</accession>
<dbReference type="InterPro" id="IPR017925">
    <property type="entry name" value="DHFR_CS"/>
</dbReference>
<protein>
    <recommendedName>
        <fullName evidence="3 8">Dihydrofolate reductase</fullName>
        <ecNumber evidence="3 8">1.5.1.3</ecNumber>
    </recommendedName>
</protein>
<dbReference type="PROSITE" id="PS51330">
    <property type="entry name" value="DHFR_2"/>
    <property type="match status" value="1"/>
</dbReference>
<evidence type="ECO:0000256" key="7">
    <source>
        <dbReference type="ARBA" id="ARBA00025067"/>
    </source>
</evidence>
<evidence type="ECO:0000256" key="6">
    <source>
        <dbReference type="ARBA" id="ARBA00023002"/>
    </source>
</evidence>
<keyword evidence="5 8" id="KW-0521">NADP</keyword>
<evidence type="ECO:0000313" key="11">
    <source>
        <dbReference type="EMBL" id="MBW3095885.1"/>
    </source>
</evidence>
<name>A0ABS6WJE4_9HYPH</name>
<evidence type="ECO:0000256" key="9">
    <source>
        <dbReference type="RuleBase" id="RU004474"/>
    </source>
</evidence>
<dbReference type="RefSeq" id="WP_219157609.1">
    <property type="nucleotide sequence ID" value="NZ_JAHWQX010000001.1"/>
</dbReference>
<keyword evidence="4 8" id="KW-0554">One-carbon metabolism</keyword>
<dbReference type="CDD" id="cd00209">
    <property type="entry name" value="DHFR"/>
    <property type="match status" value="1"/>
</dbReference>
<comment type="similarity">
    <text evidence="2 8 9">Belongs to the dihydrofolate reductase family.</text>
</comment>
<keyword evidence="6 8" id="KW-0560">Oxidoreductase</keyword>
<sequence>MSAKAQSSPDRGNAGEAEIILVAALTENGVIGRDGAMPWRLSSDLQHFKRVTLGHPVIMGRKTFESIGRPLPGRTNIVISRSGRTIDGVTVVDSLPAALQQARQALEESDGPEICIIGGGEIFAQAMDIAARLEITHIAAELDGDTFFPAIDPAEWALVSERHQPEGPRDSHAMRFAVYRRR</sequence>
<dbReference type="Proteomes" id="UP001430804">
    <property type="component" value="Unassembled WGS sequence"/>
</dbReference>
<dbReference type="InterPro" id="IPR001796">
    <property type="entry name" value="DHFR_dom"/>
</dbReference>
<dbReference type="PANTHER" id="PTHR48069:SF3">
    <property type="entry name" value="DIHYDROFOLATE REDUCTASE"/>
    <property type="match status" value="1"/>
</dbReference>
<evidence type="ECO:0000313" key="12">
    <source>
        <dbReference type="Proteomes" id="UP001430804"/>
    </source>
</evidence>
<evidence type="ECO:0000256" key="1">
    <source>
        <dbReference type="ARBA" id="ARBA00004903"/>
    </source>
</evidence>
<evidence type="ECO:0000256" key="4">
    <source>
        <dbReference type="ARBA" id="ARBA00022563"/>
    </source>
</evidence>
<reference evidence="11" key="1">
    <citation type="submission" date="2021-07" db="EMBL/GenBank/DDBJ databases">
        <title>Pseudohoeflea marina sp. nov. a polyhydroxyalcanoate-producing bacterium.</title>
        <authorList>
            <person name="Zheng W."/>
            <person name="Yu S."/>
            <person name="Huang Y."/>
        </authorList>
    </citation>
    <scope>NUCLEOTIDE SEQUENCE</scope>
    <source>
        <strain evidence="11">DP4N28-3</strain>
    </source>
</reference>
<dbReference type="InterPro" id="IPR012259">
    <property type="entry name" value="DHFR"/>
</dbReference>
<proteinExistence type="inferred from homology"/>
<comment type="function">
    <text evidence="7 8">Key enzyme in folate metabolism. Catalyzes an essential reaction for de novo glycine and purine synthesis, and for DNA precursor synthesis.</text>
</comment>
<gene>
    <name evidence="11" type="ORF">KY465_01180</name>
</gene>
<dbReference type="PROSITE" id="PS00075">
    <property type="entry name" value="DHFR_1"/>
    <property type="match status" value="1"/>
</dbReference>
<comment type="pathway">
    <text evidence="1 8">Cofactor biosynthesis; tetrahydrofolate biosynthesis; 5,6,7,8-tetrahydrofolate from 7,8-dihydrofolate: step 1/1.</text>
</comment>
<comment type="catalytic activity">
    <reaction evidence="8">
        <text>(6S)-5,6,7,8-tetrahydrofolate + NADP(+) = 7,8-dihydrofolate + NADPH + H(+)</text>
        <dbReference type="Rhea" id="RHEA:15009"/>
        <dbReference type="ChEBI" id="CHEBI:15378"/>
        <dbReference type="ChEBI" id="CHEBI:57451"/>
        <dbReference type="ChEBI" id="CHEBI:57453"/>
        <dbReference type="ChEBI" id="CHEBI:57783"/>
        <dbReference type="ChEBI" id="CHEBI:58349"/>
        <dbReference type="EC" id="1.5.1.3"/>
    </reaction>
</comment>
<keyword evidence="12" id="KW-1185">Reference proteome</keyword>
<organism evidence="11 12">
    <name type="scientific">Pseudohoeflea coraliihabitans</name>
    <dbReference type="NCBI Taxonomy" id="2860393"/>
    <lineage>
        <taxon>Bacteria</taxon>
        <taxon>Pseudomonadati</taxon>
        <taxon>Pseudomonadota</taxon>
        <taxon>Alphaproteobacteria</taxon>
        <taxon>Hyphomicrobiales</taxon>
        <taxon>Rhizobiaceae</taxon>
        <taxon>Pseudohoeflea</taxon>
    </lineage>
</organism>
<dbReference type="EC" id="1.5.1.3" evidence="3 8"/>
<dbReference type="PANTHER" id="PTHR48069">
    <property type="entry name" value="DIHYDROFOLATE REDUCTASE"/>
    <property type="match status" value="1"/>
</dbReference>
<evidence type="ECO:0000256" key="5">
    <source>
        <dbReference type="ARBA" id="ARBA00022857"/>
    </source>
</evidence>